<evidence type="ECO:0000313" key="8">
    <source>
        <dbReference type="Proteomes" id="UP001239445"/>
    </source>
</evidence>
<comment type="similarity">
    <text evidence="1">Belongs to the peptidase A1 family.</text>
</comment>
<evidence type="ECO:0000256" key="3">
    <source>
        <dbReference type="ARBA" id="ARBA00022750"/>
    </source>
</evidence>
<evidence type="ECO:0000256" key="4">
    <source>
        <dbReference type="ARBA" id="ARBA00022801"/>
    </source>
</evidence>
<evidence type="ECO:0000256" key="5">
    <source>
        <dbReference type="PIRSR" id="PIRSR601461-1"/>
    </source>
</evidence>
<accession>A0AAJ0BER3</accession>
<sequence>MEAEGFTIEQVRNPLFNEAESKQPNGLLAMMRAYAKFGAGTPPALQQAMKLNPAFRRVSKRGNITTTIPAYPERNDFEYLSPIGIGTPPQILNVAIDTGSSNFWVLSTSTPPTQLRNHKTYDPSRSSTSIPQTKIQTWTILYGDGSSASGTTSHDAVHLGTNLTLPSAPVELATFVSPAFTADPACSGVLGLGLDFGGGNTILENLLGTGKLSKPLFVADLRRGASGRYTFGFVDEGSFVGKMGYAPVRRDRPWWMFEVEGVQVGDMGRISGKRRWAAIADTGTSLALVPGDVVGAYYDRVAGSGWDERWAGVVFPCAVALPDWSFFLEGGRYRGVVPGAYLRYSRINGTHCFGGLQSSEDIGFAVFGDAVLKAQVVVFDVGGMRVGFGNKALGRVV</sequence>
<evidence type="ECO:0000313" key="7">
    <source>
        <dbReference type="EMBL" id="KAK1756505.1"/>
    </source>
</evidence>
<protein>
    <submittedName>
        <fullName evidence="7">Endothiapepsin</fullName>
    </submittedName>
</protein>
<dbReference type="InterPro" id="IPR034163">
    <property type="entry name" value="Aspergillopepsin-like_cat_dom"/>
</dbReference>
<name>A0AAJ0BER3_9PEZI</name>
<feature type="active site" evidence="5">
    <location>
        <position position="97"/>
    </location>
</feature>
<feature type="domain" description="Peptidase A1" evidence="6">
    <location>
        <begin position="79"/>
        <end position="389"/>
    </location>
</feature>
<comment type="caution">
    <text evidence="7">The sequence shown here is derived from an EMBL/GenBank/DDBJ whole genome shotgun (WGS) entry which is preliminary data.</text>
</comment>
<evidence type="ECO:0000259" key="6">
    <source>
        <dbReference type="PROSITE" id="PS51767"/>
    </source>
</evidence>
<keyword evidence="3" id="KW-0064">Aspartyl protease</keyword>
<dbReference type="InterPro" id="IPR001461">
    <property type="entry name" value="Aspartic_peptidase_A1"/>
</dbReference>
<keyword evidence="2" id="KW-0645">Protease</keyword>
<dbReference type="PANTHER" id="PTHR47966">
    <property type="entry name" value="BETA-SITE APP-CLEAVING ENZYME, ISOFORM A-RELATED"/>
    <property type="match status" value="1"/>
</dbReference>
<organism evidence="7 8">
    <name type="scientific">Echria macrotheca</name>
    <dbReference type="NCBI Taxonomy" id="438768"/>
    <lineage>
        <taxon>Eukaryota</taxon>
        <taxon>Fungi</taxon>
        <taxon>Dikarya</taxon>
        <taxon>Ascomycota</taxon>
        <taxon>Pezizomycotina</taxon>
        <taxon>Sordariomycetes</taxon>
        <taxon>Sordariomycetidae</taxon>
        <taxon>Sordariales</taxon>
        <taxon>Schizotheciaceae</taxon>
        <taxon>Echria</taxon>
    </lineage>
</organism>
<evidence type="ECO:0000256" key="2">
    <source>
        <dbReference type="ARBA" id="ARBA00022670"/>
    </source>
</evidence>
<evidence type="ECO:0000256" key="1">
    <source>
        <dbReference type="ARBA" id="ARBA00007447"/>
    </source>
</evidence>
<dbReference type="Proteomes" id="UP001239445">
    <property type="component" value="Unassembled WGS sequence"/>
</dbReference>
<dbReference type="InterPro" id="IPR033121">
    <property type="entry name" value="PEPTIDASE_A1"/>
</dbReference>
<dbReference type="GO" id="GO:0006508">
    <property type="term" value="P:proteolysis"/>
    <property type="evidence" value="ECO:0007669"/>
    <property type="project" value="UniProtKB-KW"/>
</dbReference>
<reference evidence="7" key="1">
    <citation type="submission" date="2023-06" db="EMBL/GenBank/DDBJ databases">
        <title>Genome-scale phylogeny and comparative genomics of the fungal order Sordariales.</title>
        <authorList>
            <consortium name="Lawrence Berkeley National Laboratory"/>
            <person name="Hensen N."/>
            <person name="Bonometti L."/>
            <person name="Westerberg I."/>
            <person name="Brannstrom I.O."/>
            <person name="Guillou S."/>
            <person name="Cros-Aarteil S."/>
            <person name="Calhoun S."/>
            <person name="Haridas S."/>
            <person name="Kuo A."/>
            <person name="Mondo S."/>
            <person name="Pangilinan J."/>
            <person name="Riley R."/>
            <person name="Labutti K."/>
            <person name="Andreopoulos B."/>
            <person name="Lipzen A."/>
            <person name="Chen C."/>
            <person name="Yanf M."/>
            <person name="Daum C."/>
            <person name="Ng V."/>
            <person name="Clum A."/>
            <person name="Steindorff A."/>
            <person name="Ohm R."/>
            <person name="Martin F."/>
            <person name="Silar P."/>
            <person name="Natvig D."/>
            <person name="Lalanne C."/>
            <person name="Gautier V."/>
            <person name="Ament-Velasquez S.L."/>
            <person name="Kruys A."/>
            <person name="Hutchinson M.I."/>
            <person name="Powell A.J."/>
            <person name="Barry K."/>
            <person name="Miller A.N."/>
            <person name="Grigoriev I.V."/>
            <person name="Debuchy R."/>
            <person name="Gladieux P."/>
            <person name="Thoren M.H."/>
            <person name="Johannesson H."/>
        </authorList>
    </citation>
    <scope>NUCLEOTIDE SEQUENCE</scope>
    <source>
        <strain evidence="7">PSN4</strain>
    </source>
</reference>
<dbReference type="Pfam" id="PF00026">
    <property type="entry name" value="Asp"/>
    <property type="match status" value="1"/>
</dbReference>
<keyword evidence="8" id="KW-1185">Reference proteome</keyword>
<dbReference type="InterPro" id="IPR021109">
    <property type="entry name" value="Peptidase_aspartic_dom_sf"/>
</dbReference>
<dbReference type="EMBL" id="MU839832">
    <property type="protein sequence ID" value="KAK1756505.1"/>
    <property type="molecule type" value="Genomic_DNA"/>
</dbReference>
<gene>
    <name evidence="7" type="ORF">QBC47DRAFT_401408</name>
</gene>
<proteinExistence type="inferred from homology"/>
<dbReference type="PROSITE" id="PS51767">
    <property type="entry name" value="PEPTIDASE_A1"/>
    <property type="match status" value="1"/>
</dbReference>
<dbReference type="AlphaFoldDB" id="A0AAJ0BER3"/>
<dbReference type="CDD" id="cd06097">
    <property type="entry name" value="Aspergillopepsin_like"/>
    <property type="match status" value="1"/>
</dbReference>
<dbReference type="Gene3D" id="2.40.70.10">
    <property type="entry name" value="Acid Proteases"/>
    <property type="match status" value="2"/>
</dbReference>
<feature type="active site" evidence="5">
    <location>
        <position position="281"/>
    </location>
</feature>
<dbReference type="SUPFAM" id="SSF50630">
    <property type="entry name" value="Acid proteases"/>
    <property type="match status" value="1"/>
</dbReference>
<keyword evidence="4" id="KW-0378">Hydrolase</keyword>
<dbReference type="PRINTS" id="PR00792">
    <property type="entry name" value="PEPSIN"/>
</dbReference>
<dbReference type="PANTHER" id="PTHR47966:SF2">
    <property type="entry name" value="ASPERGILLOPEPSIN-1-RELATED"/>
    <property type="match status" value="1"/>
</dbReference>
<dbReference type="GO" id="GO:0004190">
    <property type="term" value="F:aspartic-type endopeptidase activity"/>
    <property type="evidence" value="ECO:0007669"/>
    <property type="project" value="UniProtKB-KW"/>
</dbReference>